<dbReference type="GO" id="GO:0051453">
    <property type="term" value="P:regulation of intracellular pH"/>
    <property type="evidence" value="ECO:0007669"/>
    <property type="project" value="TreeGrafter"/>
</dbReference>
<evidence type="ECO:0000256" key="1">
    <source>
        <dbReference type="ARBA" id="ARBA00004127"/>
    </source>
</evidence>
<dbReference type="GO" id="GO:0012505">
    <property type="term" value="C:endomembrane system"/>
    <property type="evidence" value="ECO:0007669"/>
    <property type="project" value="UniProtKB-SubCell"/>
</dbReference>
<feature type="transmembrane region" description="Helical" evidence="6">
    <location>
        <begin position="18"/>
        <end position="46"/>
    </location>
</feature>
<dbReference type="GO" id="GO:0016020">
    <property type="term" value="C:membrane"/>
    <property type="evidence" value="ECO:0007669"/>
    <property type="project" value="InterPro"/>
</dbReference>
<feature type="transmembrane region" description="Helical" evidence="6">
    <location>
        <begin position="212"/>
        <end position="235"/>
    </location>
</feature>
<comment type="similarity">
    <text evidence="2">Belongs to the battenin family.</text>
</comment>
<accession>A0A6A5GD61</accession>
<dbReference type="RefSeq" id="XP_053581705.1">
    <property type="nucleotide sequence ID" value="XM_053732792.1"/>
</dbReference>
<evidence type="ECO:0000313" key="7">
    <source>
        <dbReference type="EMBL" id="KAF1752349.1"/>
    </source>
</evidence>
<dbReference type="PRINTS" id="PR01315">
    <property type="entry name" value="BATTENIN"/>
</dbReference>
<dbReference type="Gene3D" id="1.20.1250.20">
    <property type="entry name" value="MFS general substrate transporter like domains"/>
    <property type="match status" value="1"/>
</dbReference>
<feature type="transmembrane region" description="Helical" evidence="6">
    <location>
        <begin position="602"/>
        <end position="620"/>
    </location>
</feature>
<sequence length="773" mass="87900">MGVYDANFTCVPTPNNPIWIPVVVLQFVIVILGCISHSIFMSLVVFPQKFGLYLRTSFFFISVMMLIMLLTSTGAFLITLAHGKYIEDCEISAIELRKWLLYVHSFGEYFFVICELLGTIERVSSTFYPNFRKSSVFLNFFRVSIVLGAITTIGYIYFIRISFQKHLFAIGFGSLTLMEVANGIIVLILWSAAKKKYKTDKDAPLNISRSYAYCRCAAASVLARVLIITYVYLKIAGFFEGDADSGFYYLMNVLINLYCLVYPWTIMLCHRKIKSQIDRFVNEKMFSRHKRIHQEGEKTLYTIDGKQMNGMTTDDHFNQLNNFWNISAHPSPARIQTVEDWLKRKQHETGQLGYRKDRRGIFIILASPQSFFNLLGLCNNYGYVIMLSAAEDILSQQHGKNKTTTVDTCMPEINTRECKPPTAEVLLSDNLPSLIVKLTFPFFMDRFPFGLRVAVVCLLQATSYFVVAFSVSIPMSLAGVVFVSLGGGLGEITFLGLSAHYQRIAIAGWSSGTGMAGLLGSFSYAFLTEPHMANLTPKVALLIQLFIPVLFAIAYFILLEKPESVYSPTLNPKSWIVPKGYDDFVVSKHRVPQRQLNPWERVQLIVPMLHLMIPLAFVYVGEYMINQGMTQQIVFDCSHGFNLSLHSQYRWYQVLYQLGVFVSRSSIKLVELPMWALYLLPILQLSNMLFFFFDALYWFVPHIGIIFALIVFEGLFGGSSYVNTFHKIHNKVEPDVREYCLSAASMGDSIGVNFAAGVSIPLHYWMCRQPSPR</sequence>
<reference evidence="7 8" key="1">
    <citation type="submission" date="2019-12" db="EMBL/GenBank/DDBJ databases">
        <title>Chromosome-level assembly of the Caenorhabditis remanei genome.</title>
        <authorList>
            <person name="Teterina A.A."/>
            <person name="Willis J.H."/>
            <person name="Phillips P.C."/>
        </authorList>
    </citation>
    <scope>NUCLEOTIDE SEQUENCE [LARGE SCALE GENOMIC DNA]</scope>
    <source>
        <strain evidence="7 8">PX506</strain>
        <tissue evidence="7">Whole organism</tissue>
    </source>
</reference>
<dbReference type="AlphaFoldDB" id="A0A6A5GD61"/>
<feature type="transmembrane region" description="Helical" evidence="6">
    <location>
        <begin position="477"/>
        <end position="497"/>
    </location>
</feature>
<dbReference type="GO" id="GO:0007040">
    <property type="term" value="P:lysosome organization"/>
    <property type="evidence" value="ECO:0007669"/>
    <property type="project" value="TreeGrafter"/>
</dbReference>
<evidence type="ECO:0000256" key="3">
    <source>
        <dbReference type="ARBA" id="ARBA00022692"/>
    </source>
</evidence>
<feature type="transmembrane region" description="Helical" evidence="6">
    <location>
        <begin position="539"/>
        <end position="558"/>
    </location>
</feature>
<gene>
    <name evidence="7" type="ORF">GCK72_018903</name>
</gene>
<protein>
    <recommendedName>
        <fullName evidence="9">Battenin</fullName>
    </recommendedName>
</protein>
<feature type="transmembrane region" description="Helical" evidence="6">
    <location>
        <begin position="699"/>
        <end position="722"/>
    </location>
</feature>
<name>A0A6A5GD61_CAERE</name>
<feature type="transmembrane region" description="Helical" evidence="6">
    <location>
        <begin position="449"/>
        <end position="471"/>
    </location>
</feature>
<dbReference type="PANTHER" id="PTHR10981:SF8">
    <property type="entry name" value="BATTENIN"/>
    <property type="match status" value="1"/>
</dbReference>
<keyword evidence="5 6" id="KW-0472">Membrane</keyword>
<dbReference type="PANTHER" id="PTHR10981">
    <property type="entry name" value="BATTENIN"/>
    <property type="match status" value="1"/>
</dbReference>
<keyword evidence="3 6" id="KW-0812">Transmembrane</keyword>
<feature type="transmembrane region" description="Helical" evidence="6">
    <location>
        <begin position="674"/>
        <end position="693"/>
    </location>
</feature>
<evidence type="ECO:0000256" key="5">
    <source>
        <dbReference type="ARBA" id="ARBA00023136"/>
    </source>
</evidence>
<comment type="subcellular location">
    <subcellularLocation>
        <location evidence="1">Endomembrane system</location>
        <topology evidence="1">Multi-pass membrane protein</topology>
    </subcellularLocation>
</comment>
<keyword evidence="4 6" id="KW-1133">Transmembrane helix</keyword>
<feature type="transmembrane region" description="Helical" evidence="6">
    <location>
        <begin position="247"/>
        <end position="269"/>
    </location>
</feature>
<comment type="caution">
    <text evidence="7">The sequence shown here is derived from an EMBL/GenBank/DDBJ whole genome shotgun (WGS) entry which is preliminary data.</text>
</comment>
<dbReference type="Proteomes" id="UP000483820">
    <property type="component" value="Chromosome V"/>
</dbReference>
<dbReference type="InterPro" id="IPR003492">
    <property type="entry name" value="Battenin_disease_Cln3"/>
</dbReference>
<dbReference type="CTD" id="9838834"/>
<dbReference type="SUPFAM" id="SSF103473">
    <property type="entry name" value="MFS general substrate transporter"/>
    <property type="match status" value="1"/>
</dbReference>
<evidence type="ECO:0000256" key="6">
    <source>
        <dbReference type="SAM" id="Phobius"/>
    </source>
</evidence>
<feature type="transmembrane region" description="Helical" evidence="6">
    <location>
        <begin position="58"/>
        <end position="79"/>
    </location>
</feature>
<dbReference type="InterPro" id="IPR036259">
    <property type="entry name" value="MFS_trans_sf"/>
</dbReference>
<organism evidence="7 8">
    <name type="scientific">Caenorhabditis remanei</name>
    <name type="common">Caenorhabditis vulgaris</name>
    <dbReference type="NCBI Taxonomy" id="31234"/>
    <lineage>
        <taxon>Eukaryota</taxon>
        <taxon>Metazoa</taxon>
        <taxon>Ecdysozoa</taxon>
        <taxon>Nematoda</taxon>
        <taxon>Chromadorea</taxon>
        <taxon>Rhabditida</taxon>
        <taxon>Rhabditina</taxon>
        <taxon>Rhabditomorpha</taxon>
        <taxon>Rhabditoidea</taxon>
        <taxon>Rhabditidae</taxon>
        <taxon>Peloderinae</taxon>
        <taxon>Caenorhabditis</taxon>
    </lineage>
</organism>
<dbReference type="Pfam" id="PF02487">
    <property type="entry name" value="CLN3"/>
    <property type="match status" value="1"/>
</dbReference>
<evidence type="ECO:0008006" key="9">
    <source>
        <dbReference type="Google" id="ProtNLM"/>
    </source>
</evidence>
<dbReference type="GeneID" id="9838834"/>
<dbReference type="GO" id="GO:0005764">
    <property type="term" value="C:lysosome"/>
    <property type="evidence" value="ECO:0007669"/>
    <property type="project" value="TreeGrafter"/>
</dbReference>
<proteinExistence type="inferred from homology"/>
<evidence type="ECO:0000256" key="2">
    <source>
        <dbReference type="ARBA" id="ARBA00007467"/>
    </source>
</evidence>
<feature type="transmembrane region" description="Helical" evidence="6">
    <location>
        <begin position="504"/>
        <end position="527"/>
    </location>
</feature>
<feature type="transmembrane region" description="Helical" evidence="6">
    <location>
        <begin position="167"/>
        <end position="191"/>
    </location>
</feature>
<feature type="transmembrane region" description="Helical" evidence="6">
    <location>
        <begin position="140"/>
        <end position="161"/>
    </location>
</feature>
<dbReference type="KEGG" id="crq:GCK72_018903"/>
<dbReference type="EMBL" id="WUAV01000005">
    <property type="protein sequence ID" value="KAF1752349.1"/>
    <property type="molecule type" value="Genomic_DNA"/>
</dbReference>
<evidence type="ECO:0000256" key="4">
    <source>
        <dbReference type="ARBA" id="ARBA00022989"/>
    </source>
</evidence>
<evidence type="ECO:0000313" key="8">
    <source>
        <dbReference type="Proteomes" id="UP000483820"/>
    </source>
</evidence>
<feature type="transmembrane region" description="Helical" evidence="6">
    <location>
        <begin position="99"/>
        <end position="120"/>
    </location>
</feature>